<protein>
    <recommendedName>
        <fullName evidence="4">ATPase subunit 8</fullName>
    </recommendedName>
</protein>
<comment type="caution">
    <text evidence="2">The sequence shown here is derived from an EMBL/GenBank/DDBJ whole genome shotgun (WGS) entry which is preliminary data.</text>
</comment>
<evidence type="ECO:0000256" key="1">
    <source>
        <dbReference type="SAM" id="Phobius"/>
    </source>
</evidence>
<reference evidence="2 3" key="1">
    <citation type="submission" date="2024-05" db="EMBL/GenBank/DDBJ databases">
        <title>Long read based assembly of the Candida bracarensis genome reveals expanded adhesin content.</title>
        <authorList>
            <person name="Marcet-Houben M."/>
            <person name="Ksiezopolska E."/>
            <person name="Gabaldon T."/>
        </authorList>
    </citation>
    <scope>NUCLEOTIDE SEQUENCE [LARGE SCALE GENOMIC DNA]</scope>
    <source>
        <strain evidence="2 3">CBM6</strain>
    </source>
</reference>
<keyword evidence="3" id="KW-1185">Reference proteome</keyword>
<feature type="transmembrane region" description="Helical" evidence="1">
    <location>
        <begin position="40"/>
        <end position="61"/>
    </location>
</feature>
<keyword evidence="1" id="KW-0812">Transmembrane</keyword>
<organism evidence="2 3">
    <name type="scientific">Nakaseomyces bracarensis</name>
    <dbReference type="NCBI Taxonomy" id="273131"/>
    <lineage>
        <taxon>Eukaryota</taxon>
        <taxon>Fungi</taxon>
        <taxon>Dikarya</taxon>
        <taxon>Ascomycota</taxon>
        <taxon>Saccharomycotina</taxon>
        <taxon>Saccharomycetes</taxon>
        <taxon>Saccharomycetales</taxon>
        <taxon>Saccharomycetaceae</taxon>
        <taxon>Nakaseomyces</taxon>
    </lineage>
</organism>
<proteinExistence type="predicted"/>
<gene>
    <name evidence="2" type="ORF">RNJ44_03865</name>
</gene>
<feature type="transmembrane region" description="Helical" evidence="1">
    <location>
        <begin position="12"/>
        <end position="28"/>
    </location>
</feature>
<keyword evidence="1" id="KW-1133">Transmembrane helix</keyword>
<evidence type="ECO:0000313" key="2">
    <source>
        <dbReference type="EMBL" id="KAL3233825.1"/>
    </source>
</evidence>
<evidence type="ECO:0008006" key="4">
    <source>
        <dbReference type="Google" id="ProtNLM"/>
    </source>
</evidence>
<evidence type="ECO:0000313" key="3">
    <source>
        <dbReference type="Proteomes" id="UP001623330"/>
    </source>
</evidence>
<keyword evidence="1" id="KW-0472">Membrane</keyword>
<dbReference type="EMBL" id="JBEVYD010000004">
    <property type="protein sequence ID" value="KAL3233825.1"/>
    <property type="molecule type" value="Genomic_DNA"/>
</dbReference>
<sequence length="62" mass="7761">MTSDPYLPAPRFYIFFLFFHFFLFFIKTSLSRNFNGQTNLYKILSFFLFFCLLLFFFLIFFY</sequence>
<dbReference type="Proteomes" id="UP001623330">
    <property type="component" value="Unassembled WGS sequence"/>
</dbReference>
<name>A0ABR4NY53_9SACH</name>
<accession>A0ABR4NY53</accession>